<evidence type="ECO:0000313" key="1">
    <source>
        <dbReference type="EMBL" id="SOD60445.1"/>
    </source>
</evidence>
<reference evidence="1 2" key="1">
    <citation type="submission" date="2017-09" db="EMBL/GenBank/DDBJ databases">
        <authorList>
            <person name="Ehlers B."/>
            <person name="Leendertz F.H."/>
        </authorList>
    </citation>
    <scope>NUCLEOTIDE SEQUENCE [LARGE SCALE GENOMIC DNA]</scope>
    <source>
        <strain evidence="1 2">CGMCC 4.7095</strain>
    </source>
</reference>
<dbReference type="EMBL" id="OCNE01000002">
    <property type="protein sequence ID" value="SOD60445.1"/>
    <property type="molecule type" value="Genomic_DNA"/>
</dbReference>
<proteinExistence type="predicted"/>
<keyword evidence="2" id="KW-1185">Reference proteome</keyword>
<evidence type="ECO:0000313" key="2">
    <source>
        <dbReference type="Proteomes" id="UP000219072"/>
    </source>
</evidence>
<sequence>MTGNNGWRVAFGAAAALLLLALGALVREAEARQEPSGGAELTVVFPGE</sequence>
<organism evidence="1 2">
    <name type="scientific">Streptomyces zhaozhouensis</name>
    <dbReference type="NCBI Taxonomy" id="1300267"/>
    <lineage>
        <taxon>Bacteria</taxon>
        <taxon>Bacillati</taxon>
        <taxon>Actinomycetota</taxon>
        <taxon>Actinomycetes</taxon>
        <taxon>Kitasatosporales</taxon>
        <taxon>Streptomycetaceae</taxon>
        <taxon>Streptomyces</taxon>
    </lineage>
</organism>
<protein>
    <submittedName>
        <fullName evidence="1">Uncharacterized protein</fullName>
    </submittedName>
</protein>
<gene>
    <name evidence="1" type="ORF">SAMN06297387_102133</name>
</gene>
<dbReference type="Proteomes" id="UP000219072">
    <property type="component" value="Unassembled WGS sequence"/>
</dbReference>
<name>A0A286DP27_9ACTN</name>
<accession>A0A286DP27</accession>
<dbReference type="AlphaFoldDB" id="A0A286DP27"/>
<dbReference type="RefSeq" id="WP_170970427.1">
    <property type="nucleotide sequence ID" value="NZ_OCNE01000002.1"/>
</dbReference>